<evidence type="ECO:0000313" key="2">
    <source>
        <dbReference type="Proteomes" id="UP001255696"/>
    </source>
</evidence>
<gene>
    <name evidence="1" type="ORF">P7H47_04555</name>
</gene>
<evidence type="ECO:0000313" key="1">
    <source>
        <dbReference type="EMBL" id="MDT2796519.1"/>
    </source>
</evidence>
<organism evidence="1 2">
    <name type="scientific">Enterococcus cecorum</name>
    <dbReference type="NCBI Taxonomy" id="44008"/>
    <lineage>
        <taxon>Bacteria</taxon>
        <taxon>Bacillati</taxon>
        <taxon>Bacillota</taxon>
        <taxon>Bacilli</taxon>
        <taxon>Lactobacillales</taxon>
        <taxon>Enterococcaceae</taxon>
        <taxon>Enterococcus</taxon>
    </lineage>
</organism>
<sequence length="263" mass="31132">MEVNGSRHGNKCMKIDRKLTYKILPSQVIVKNFIENERNCNYEIYLLEILNLSDYFRVLSLGEEYIKPISEENGQFDAISERYSIDFKLFIAESLMEGKSILSYSITKYRDGFYGFGASKARNKKEMTCTNLCQAIRYLTLEELEGIERNKKRTFIEKDIASFLDVLRTKKNILLFYPYEFFYEGEYVETEAIKKVMNALHGDLKESLLYRERNVHGFDTYMVTIFVDKFIIFKMDSYGYQLVDTIDTRRVKTFESLMRISLF</sequence>
<comment type="caution">
    <text evidence="1">The sequence shown here is derived from an EMBL/GenBank/DDBJ whole genome shotgun (WGS) entry which is preliminary data.</text>
</comment>
<accession>A0AAW8TQR0</accession>
<protein>
    <submittedName>
        <fullName evidence="1">Uncharacterized protein</fullName>
    </submittedName>
</protein>
<name>A0AAW8TQR0_9ENTE</name>
<dbReference type="Proteomes" id="UP001255696">
    <property type="component" value="Unassembled WGS sequence"/>
</dbReference>
<proteinExistence type="predicted"/>
<dbReference type="EMBL" id="JARQBI010000008">
    <property type="protein sequence ID" value="MDT2796519.1"/>
    <property type="molecule type" value="Genomic_DNA"/>
</dbReference>
<dbReference type="AlphaFoldDB" id="A0AAW8TQR0"/>
<reference evidence="1" key="1">
    <citation type="submission" date="2023-03" db="EMBL/GenBank/DDBJ databases">
        <authorList>
            <person name="Shen W."/>
            <person name="Cai J."/>
        </authorList>
    </citation>
    <scope>NUCLEOTIDE SEQUENCE</scope>
    <source>
        <strain evidence="1">B245-2</strain>
    </source>
</reference>